<accession>A0AAE5BU66</accession>
<comment type="caution">
    <text evidence="1">The sequence shown here is derived from an EMBL/GenBank/DDBJ whole genome shotgun (WGS) entry which is preliminary data.</text>
</comment>
<dbReference type="RefSeq" id="WP_168774312.1">
    <property type="nucleotide sequence ID" value="NZ_JAABNR010000006.1"/>
</dbReference>
<evidence type="ECO:0000313" key="1">
    <source>
        <dbReference type="EMBL" id="NBZ87501.1"/>
    </source>
</evidence>
<dbReference type="EMBL" id="JAABNR010000006">
    <property type="protein sequence ID" value="NBZ87501.1"/>
    <property type="molecule type" value="Genomic_DNA"/>
</dbReference>
<dbReference type="Proteomes" id="UP001193501">
    <property type="component" value="Unassembled WGS sequence"/>
</dbReference>
<reference evidence="1" key="1">
    <citation type="submission" date="2020-01" db="EMBL/GenBank/DDBJ databases">
        <authorList>
            <person name="Chen W.-M."/>
        </authorList>
    </citation>
    <scope>NUCLEOTIDE SEQUENCE</scope>
    <source>
        <strain evidence="1">CYK-10</strain>
    </source>
</reference>
<gene>
    <name evidence="1" type="ORF">GV832_07905</name>
</gene>
<organism evidence="1 2">
    <name type="scientific">Stagnihabitans tardus</name>
    <dbReference type="NCBI Taxonomy" id="2699202"/>
    <lineage>
        <taxon>Bacteria</taxon>
        <taxon>Pseudomonadati</taxon>
        <taxon>Pseudomonadota</taxon>
        <taxon>Alphaproteobacteria</taxon>
        <taxon>Rhodobacterales</taxon>
        <taxon>Paracoccaceae</taxon>
        <taxon>Stagnihabitans</taxon>
    </lineage>
</organism>
<keyword evidence="2" id="KW-1185">Reference proteome</keyword>
<proteinExistence type="predicted"/>
<dbReference type="AlphaFoldDB" id="A0AAE5BU66"/>
<protein>
    <submittedName>
        <fullName evidence="1">Uncharacterized protein</fullName>
    </submittedName>
</protein>
<evidence type="ECO:0000313" key="2">
    <source>
        <dbReference type="Proteomes" id="UP001193501"/>
    </source>
</evidence>
<name>A0AAE5BU66_9RHOB</name>
<sequence>MRCTAWGLALVLSAQAGVAEDCTRWRYAMVDKAGTPRDGLDLILERVTSGLVARTPGFPRQIDGPDPVWIANGQWLAGLALDGEVLGHLAQFNRVGNFRKDHTVWFDASGVQFSEGGFDMIFLSRKGSAWLQDDWVTLMDTPDAAPPDEVLLSLDTYRFLDRPIYNRWFDTLTQDEAIARTDRLQDLLHASTGTWIKTGCAP</sequence>